<dbReference type="Pfam" id="PF13115">
    <property type="entry name" value="YtkA"/>
    <property type="match status" value="1"/>
</dbReference>
<name>A0A852TA12_9BACI</name>
<feature type="signal peptide" evidence="2">
    <location>
        <begin position="1"/>
        <end position="19"/>
    </location>
</feature>
<keyword evidence="2" id="KW-0732">Signal</keyword>
<comment type="caution">
    <text evidence="4">The sequence shown here is derived from an EMBL/GenBank/DDBJ whole genome shotgun (WGS) entry which is preliminary data.</text>
</comment>
<evidence type="ECO:0000313" key="5">
    <source>
        <dbReference type="Proteomes" id="UP000548423"/>
    </source>
</evidence>
<protein>
    <recommendedName>
        <fullName evidence="3">YtkA-like domain-containing protein</fullName>
    </recommendedName>
</protein>
<dbReference type="PROSITE" id="PS51257">
    <property type="entry name" value="PROKAR_LIPOPROTEIN"/>
    <property type="match status" value="1"/>
</dbReference>
<dbReference type="InterPro" id="IPR032693">
    <property type="entry name" value="YtkA-like_dom"/>
</dbReference>
<dbReference type="Proteomes" id="UP000548423">
    <property type="component" value="Unassembled WGS sequence"/>
</dbReference>
<feature type="region of interest" description="Disordered" evidence="1">
    <location>
        <begin position="129"/>
        <end position="149"/>
    </location>
</feature>
<evidence type="ECO:0000256" key="2">
    <source>
        <dbReference type="SAM" id="SignalP"/>
    </source>
</evidence>
<proteinExistence type="predicted"/>
<evidence type="ECO:0000256" key="1">
    <source>
        <dbReference type="SAM" id="MobiDB-lite"/>
    </source>
</evidence>
<feature type="domain" description="YtkA-like" evidence="3">
    <location>
        <begin position="34"/>
        <end position="112"/>
    </location>
</feature>
<reference evidence="5" key="2">
    <citation type="submission" date="2020-08" db="EMBL/GenBank/DDBJ databases">
        <title>The Agave Microbiome: Exploring the role of microbial communities in plant adaptations to desert environments.</title>
        <authorList>
            <person name="Partida-Martinez L.P."/>
        </authorList>
    </citation>
    <scope>NUCLEOTIDE SEQUENCE [LARGE SCALE GENOMIC DNA]</scope>
    <source>
        <strain evidence="5">AT2.8</strain>
    </source>
</reference>
<organism evidence="4 5">
    <name type="scientific">Neobacillus niacini</name>
    <dbReference type="NCBI Taxonomy" id="86668"/>
    <lineage>
        <taxon>Bacteria</taxon>
        <taxon>Bacillati</taxon>
        <taxon>Bacillota</taxon>
        <taxon>Bacilli</taxon>
        <taxon>Bacillales</taxon>
        <taxon>Bacillaceae</taxon>
        <taxon>Neobacillus</taxon>
    </lineage>
</organism>
<feature type="chain" id="PRO_5039653073" description="YtkA-like domain-containing protein" evidence="2">
    <location>
        <begin position="20"/>
        <end position="149"/>
    </location>
</feature>
<feature type="compositionally biased region" description="Basic and acidic residues" evidence="1">
    <location>
        <begin position="138"/>
        <end position="149"/>
    </location>
</feature>
<dbReference type="AlphaFoldDB" id="A0A852TA12"/>
<evidence type="ECO:0000259" key="3">
    <source>
        <dbReference type="Pfam" id="PF13115"/>
    </source>
</evidence>
<evidence type="ECO:0000313" key="4">
    <source>
        <dbReference type="EMBL" id="NYE04636.1"/>
    </source>
</evidence>
<accession>A0A852TA12</accession>
<reference evidence="5" key="1">
    <citation type="submission" date="2020-07" db="EMBL/GenBank/DDBJ databases">
        <authorList>
            <person name="Partida-Martinez L."/>
            <person name="Huntemann M."/>
            <person name="Clum A."/>
            <person name="Wang J."/>
            <person name="Palaniappan K."/>
            <person name="Ritter S."/>
            <person name="Chen I.-M."/>
            <person name="Stamatis D."/>
            <person name="Reddy T."/>
            <person name="O'Malley R."/>
            <person name="Daum C."/>
            <person name="Shapiro N."/>
            <person name="Ivanova N."/>
            <person name="Kyrpides N."/>
            <person name="Woyke T."/>
        </authorList>
    </citation>
    <scope>NUCLEOTIDE SEQUENCE [LARGE SCALE GENOMIC DNA]</scope>
    <source>
        <strain evidence="5">AT2.8</strain>
    </source>
</reference>
<gene>
    <name evidence="4" type="ORF">F4694_001385</name>
</gene>
<dbReference type="EMBL" id="JACCBX010000003">
    <property type="protein sequence ID" value="NYE04636.1"/>
    <property type="molecule type" value="Genomic_DNA"/>
</dbReference>
<sequence>MKKFLFIILIIASVLSISACNNKDKKADELPEFVEVDLKVNPEKGKVNEPMVFEAKVTQGDENVEDAEEVTFEIWRSKDEKHEKIKVEHTAEGIYRLEKSFQQDGTYYIISHVTARDMHNMPKKVFVVGTPSEPEDPSESKHDMNMEGH</sequence>